<dbReference type="Proteomes" id="UP001216579">
    <property type="component" value="Unassembled WGS sequence"/>
</dbReference>
<sequence length="153" mass="15639">MVGQAPLPAQEPATPLDTDEREFLGPAPVGVLAPARSLHLTYACASALFAVSFAREALRAGAAPVAIVAGATASNHYGYASMDVVRAVGRTAARPFDTARAGISLGEGGGAVVLESASWRPARSSRPGSRASACCAPRPSPPETPDPRRSRCS</sequence>
<evidence type="ECO:0000313" key="5">
    <source>
        <dbReference type="Proteomes" id="UP001216579"/>
    </source>
</evidence>
<gene>
    <name evidence="4" type="ORF">P3G67_15720</name>
</gene>
<keyword evidence="5" id="KW-1185">Reference proteome</keyword>
<evidence type="ECO:0000313" key="4">
    <source>
        <dbReference type="EMBL" id="MDF3290669.1"/>
    </source>
</evidence>
<dbReference type="EMBL" id="JARJBC010000008">
    <property type="protein sequence ID" value="MDF3290669.1"/>
    <property type="molecule type" value="Genomic_DNA"/>
</dbReference>
<dbReference type="PROSITE" id="PS00098">
    <property type="entry name" value="THIOLASE_1"/>
    <property type="match status" value="1"/>
</dbReference>
<dbReference type="InterPro" id="IPR014030">
    <property type="entry name" value="Ketoacyl_synth_N"/>
</dbReference>
<feature type="region of interest" description="Disordered" evidence="2">
    <location>
        <begin position="118"/>
        <end position="153"/>
    </location>
</feature>
<evidence type="ECO:0000259" key="3">
    <source>
        <dbReference type="Pfam" id="PF00109"/>
    </source>
</evidence>
<feature type="compositionally biased region" description="Low complexity" evidence="2">
    <location>
        <begin position="118"/>
        <end position="137"/>
    </location>
</feature>
<feature type="domain" description="Beta-ketoacyl synthase-like N-terminal" evidence="3">
    <location>
        <begin position="37"/>
        <end position="117"/>
    </location>
</feature>
<name>A0ABT5ZLG8_9ACTN</name>
<evidence type="ECO:0000256" key="2">
    <source>
        <dbReference type="SAM" id="MobiDB-lite"/>
    </source>
</evidence>
<comment type="caution">
    <text evidence="4">The sequence shown here is derived from an EMBL/GenBank/DDBJ whole genome shotgun (WGS) entry which is preliminary data.</text>
</comment>
<dbReference type="Pfam" id="PF00109">
    <property type="entry name" value="ketoacyl-synt"/>
    <property type="match status" value="1"/>
</dbReference>
<evidence type="ECO:0000256" key="1">
    <source>
        <dbReference type="ARBA" id="ARBA00022679"/>
    </source>
</evidence>
<organism evidence="4 5">
    <name type="scientific">Streptomyces silvisoli</name>
    <dbReference type="NCBI Taxonomy" id="3034235"/>
    <lineage>
        <taxon>Bacteria</taxon>
        <taxon>Bacillati</taxon>
        <taxon>Actinomycetota</taxon>
        <taxon>Actinomycetes</taxon>
        <taxon>Kitasatosporales</taxon>
        <taxon>Streptomycetaceae</taxon>
        <taxon>Streptomyces</taxon>
    </lineage>
</organism>
<dbReference type="InterPro" id="IPR016039">
    <property type="entry name" value="Thiolase-like"/>
</dbReference>
<reference evidence="4 5" key="1">
    <citation type="submission" date="2023-03" db="EMBL/GenBank/DDBJ databases">
        <title>Draft genome sequence of Streptomyces sp. RB6PN23 isolated from peat swamp forest in Thailand.</title>
        <authorList>
            <person name="Klaysubun C."/>
            <person name="Duangmal K."/>
        </authorList>
    </citation>
    <scope>NUCLEOTIDE SEQUENCE [LARGE SCALE GENOMIC DNA]</scope>
    <source>
        <strain evidence="4 5">RB6PN23</strain>
    </source>
</reference>
<dbReference type="RefSeq" id="WP_276094047.1">
    <property type="nucleotide sequence ID" value="NZ_JARJBC010000008.1"/>
</dbReference>
<keyword evidence="1" id="KW-0808">Transferase</keyword>
<accession>A0ABT5ZLG8</accession>
<proteinExistence type="predicted"/>
<dbReference type="SUPFAM" id="SSF53901">
    <property type="entry name" value="Thiolase-like"/>
    <property type="match status" value="1"/>
</dbReference>
<dbReference type="InterPro" id="IPR020615">
    <property type="entry name" value="Thiolase_acyl_enz_int_AS"/>
</dbReference>
<dbReference type="Gene3D" id="3.40.47.10">
    <property type="match status" value="1"/>
</dbReference>
<protein>
    <submittedName>
        <fullName evidence="4">Beta-ketoacyl synthase N-terminal-like domain-containing protein</fullName>
    </submittedName>
</protein>